<evidence type="ECO:0000313" key="1">
    <source>
        <dbReference type="EMBL" id="EFC42869.1"/>
    </source>
</evidence>
<dbReference type="KEGG" id="ngr:NAEGRDRAFT_80251"/>
<organism evidence="2">
    <name type="scientific">Naegleria gruberi</name>
    <name type="common">Amoeba</name>
    <dbReference type="NCBI Taxonomy" id="5762"/>
    <lineage>
        <taxon>Eukaryota</taxon>
        <taxon>Discoba</taxon>
        <taxon>Heterolobosea</taxon>
        <taxon>Tetramitia</taxon>
        <taxon>Eutetramitia</taxon>
        <taxon>Vahlkampfiidae</taxon>
        <taxon>Naegleria</taxon>
    </lineage>
</organism>
<dbReference type="VEuPathDB" id="AmoebaDB:NAEGRDRAFT_80251"/>
<dbReference type="RefSeq" id="XP_002675613.1">
    <property type="nucleotide sequence ID" value="XM_002675567.1"/>
</dbReference>
<name>D2VK14_NAEGR</name>
<reference evidence="1 2" key="1">
    <citation type="journal article" date="2010" name="Cell">
        <title>The genome of Naegleria gruberi illuminates early eukaryotic versatility.</title>
        <authorList>
            <person name="Fritz-Laylin L.K."/>
            <person name="Prochnik S.E."/>
            <person name="Ginger M.L."/>
            <person name="Dacks J.B."/>
            <person name="Carpenter M.L."/>
            <person name="Field M.C."/>
            <person name="Kuo A."/>
            <person name="Paredez A."/>
            <person name="Chapman J."/>
            <person name="Pham J."/>
            <person name="Shu S."/>
            <person name="Neupane R."/>
            <person name="Cipriano M."/>
            <person name="Mancuso J."/>
            <person name="Tu H."/>
            <person name="Salamov A."/>
            <person name="Lindquist E."/>
            <person name="Shapiro H."/>
            <person name="Lucas S."/>
            <person name="Grigoriev I.V."/>
            <person name="Cande W.Z."/>
            <person name="Fulton C."/>
            <person name="Rokhsar D.S."/>
            <person name="Dawson S.C."/>
        </authorList>
    </citation>
    <scope>NUCLEOTIDE SEQUENCE [LARGE SCALE GENOMIC DNA]</scope>
    <source>
        <strain evidence="1 2">NEG-M</strain>
    </source>
</reference>
<accession>D2VK14</accession>
<evidence type="ECO:0000313" key="2">
    <source>
        <dbReference type="Proteomes" id="UP000006671"/>
    </source>
</evidence>
<dbReference type="EMBL" id="GG738877">
    <property type="protein sequence ID" value="EFC42869.1"/>
    <property type="molecule type" value="Genomic_DNA"/>
</dbReference>
<sequence length="488" mass="57607">MSQHELVPAATCGGSTFAMLSPDVMHDILCHLSVDDLCIKGFLTICKNISLNMLGISSIDDLENKRDIVNSSQFYTTMAYLSIRNNIERRIKYVQKRGKFIKRTGDFDKLGNRLKGLWDSYSEDKKKDLLVGKCTNRFEYDFKKRVQTKIGEFSSSKVFYRLNCAISDLNKLFPYWLTPKTEFTDMSLMKTYIEQNKSLNRLYRTLYTLKSINSPVVFLGNDEEQFENNINTKLNKILFDSKRFSKSVNKHRDWKLIFEKQLEKDTHFRITESILKIHKYCRREKHGRYHPLKIDLLSCFDGEITKIMAILDKFDEHTRLNYLFERNFAHGNNSKSNGIGEKRNDFIGLLQDMMYLFVGVRKEFRTRNKKENQKKSRVLIQFILYTLKHWKIYCKLHHPNTSSATESEIIRDFLMDGSRDGMKILTLLDENRLIDWAIGEFKEIFEQYFRNVTLVTGNTRSNTIRTLLRKTEPIRHAYTGCFVFNNNY</sequence>
<proteinExistence type="predicted"/>
<keyword evidence="2" id="KW-1185">Reference proteome</keyword>
<dbReference type="InParanoid" id="D2VK14"/>
<protein>
    <submittedName>
        <fullName evidence="1">Uncharacterized protein</fullName>
    </submittedName>
</protein>
<dbReference type="Proteomes" id="UP000006671">
    <property type="component" value="Unassembled WGS sequence"/>
</dbReference>
<dbReference type="AlphaFoldDB" id="D2VK14"/>
<dbReference type="GeneID" id="8862860"/>
<gene>
    <name evidence="1" type="ORF">NAEGRDRAFT_80251</name>
</gene>